<dbReference type="InterPro" id="IPR029526">
    <property type="entry name" value="PGBD"/>
</dbReference>
<evidence type="ECO:0000313" key="2">
    <source>
        <dbReference type="EMBL" id="GFX87906.1"/>
    </source>
</evidence>
<evidence type="ECO:0000259" key="1">
    <source>
        <dbReference type="Pfam" id="PF13843"/>
    </source>
</evidence>
<gene>
    <name evidence="2" type="primary">AVEN_177992_1</name>
    <name evidence="2" type="ORF">TNCV_4373711</name>
</gene>
<comment type="caution">
    <text evidence="2">The sequence shown here is derived from an EMBL/GenBank/DDBJ whole genome shotgun (WGS) entry which is preliminary data.</text>
</comment>
<proteinExistence type="predicted"/>
<dbReference type="PANTHER" id="PTHR46599:SF6">
    <property type="entry name" value="DUAL SPECIFICITY PHOSPHATASE 26"/>
    <property type="match status" value="1"/>
</dbReference>
<dbReference type="AlphaFoldDB" id="A0A8X6R9W9"/>
<dbReference type="Proteomes" id="UP000887159">
    <property type="component" value="Unassembled WGS sequence"/>
</dbReference>
<sequence>MCAQWFSIFVQIRGTSCCKPISLRIRRLRLMEPLENKARNITSDNFFTTLILPHMLKTKNASLNGTMKRKRKEVPKFVKKVKLPLCDTLLAEHDDITLTVYQGKTIENVLLLSSLHPTVDIGNNYSKKLPETISFYNSTKFGVDIADQMARKYSVKAGSRRWPVNVFYNILDIAGNSWILYKEFTEKKLTRREYLQQLIVVLYSAYIHKRKYKSATQTKADTTEESAQMRKRIHYDSLRRRTIRRLEDSQFLEEVARWLQGAPKVVSHLCNQFQTSDTVTRNIGQGCERSTTSAQDHGKALSARQHRQKMDPQLARDLAAVSRRRIFRKSIYRQLGEADL</sequence>
<organism evidence="2 3">
    <name type="scientific">Trichonephila clavipes</name>
    <name type="common">Golden silk orbweaver</name>
    <name type="synonym">Nephila clavipes</name>
    <dbReference type="NCBI Taxonomy" id="2585209"/>
    <lineage>
        <taxon>Eukaryota</taxon>
        <taxon>Metazoa</taxon>
        <taxon>Ecdysozoa</taxon>
        <taxon>Arthropoda</taxon>
        <taxon>Chelicerata</taxon>
        <taxon>Arachnida</taxon>
        <taxon>Araneae</taxon>
        <taxon>Araneomorphae</taxon>
        <taxon>Entelegynae</taxon>
        <taxon>Araneoidea</taxon>
        <taxon>Nephilidae</taxon>
        <taxon>Trichonephila</taxon>
    </lineage>
</organism>
<dbReference type="Pfam" id="PF13843">
    <property type="entry name" value="DDE_Tnp_1_7"/>
    <property type="match status" value="1"/>
</dbReference>
<evidence type="ECO:0000313" key="3">
    <source>
        <dbReference type="Proteomes" id="UP000887159"/>
    </source>
</evidence>
<dbReference type="PANTHER" id="PTHR46599">
    <property type="entry name" value="PIGGYBAC TRANSPOSABLE ELEMENT-DERIVED PROTEIN 4"/>
    <property type="match status" value="1"/>
</dbReference>
<protein>
    <submittedName>
        <fullName evidence="2">DDE_Tnp_1_7 domain-containing protein</fullName>
    </submittedName>
</protein>
<accession>A0A8X6R9W9</accession>
<reference evidence="2" key="1">
    <citation type="submission" date="2020-08" db="EMBL/GenBank/DDBJ databases">
        <title>Multicomponent nature underlies the extraordinary mechanical properties of spider dragline silk.</title>
        <authorList>
            <person name="Kono N."/>
            <person name="Nakamura H."/>
            <person name="Mori M."/>
            <person name="Yoshida Y."/>
            <person name="Ohtoshi R."/>
            <person name="Malay A.D."/>
            <person name="Moran D.A.P."/>
            <person name="Tomita M."/>
            <person name="Numata K."/>
            <person name="Arakawa K."/>
        </authorList>
    </citation>
    <scope>NUCLEOTIDE SEQUENCE</scope>
</reference>
<feature type="domain" description="PiggyBac transposable element-derived protein" evidence="1">
    <location>
        <begin position="28"/>
        <end position="175"/>
    </location>
</feature>
<keyword evidence="3" id="KW-1185">Reference proteome</keyword>
<dbReference type="EMBL" id="BMAU01021040">
    <property type="protein sequence ID" value="GFX87906.1"/>
    <property type="molecule type" value="Genomic_DNA"/>
</dbReference>
<name>A0A8X6R9W9_TRICX</name>